<dbReference type="OrthoDB" id="3525185at2759"/>
<sequence>MVGVPGRSKGCVTCRRRKKGCDLKRPACRQCTSRGLTCGGYDDDRIFINHSTGAEQVALLRPTVGGDSESDTVVSRASMPQLSLPLDFRIIDPSDIDIILPSNLSRSAYSVRILERFFALYAPEQHATAISRADPSNTFFFTSILSTLYTRDEALRLALLSLGMAMQGTINADEEMMRQGRLLYGKGLKEMQQAISDKSRVNNEAILASPRIYAMFEMLFGADDTPTCQSRNWKRHAHGELALMRARGPAFLADGYAHQIFVDGRLVPIFAAIHSRRATLMNEPVWKTMPWGKNSKSPKDLLFDILAEMGGFLENIDAMHASNEPFRSEKLIVCTHQCKQLNTELTSWATTYNHLLFEPDSPAIIPYDFPDPMKALLSVLYWTTSLILYDAFPSAFNLTSSLQSKNPRFYARRVALSVPYYFAETRGMWGVIMISFPMACAVLHLAKNGGPECGKYVGVVMKAWKDPKLPACIKKFLDSIWADASDGWQAKIGGELGKIKDWGG</sequence>
<gene>
    <name evidence="3" type="ORF">K458DRAFT_42760</name>
</gene>
<evidence type="ECO:0000313" key="4">
    <source>
        <dbReference type="Proteomes" id="UP000799291"/>
    </source>
</evidence>
<accession>A0A6G1J0A7</accession>
<dbReference type="CDD" id="cd00067">
    <property type="entry name" value="GAL4"/>
    <property type="match status" value="1"/>
</dbReference>
<evidence type="ECO:0000256" key="1">
    <source>
        <dbReference type="ARBA" id="ARBA00023242"/>
    </source>
</evidence>
<dbReference type="EMBL" id="MU005583">
    <property type="protein sequence ID" value="KAF2683818.1"/>
    <property type="molecule type" value="Genomic_DNA"/>
</dbReference>
<evidence type="ECO:0000313" key="3">
    <source>
        <dbReference type="EMBL" id="KAF2683818.1"/>
    </source>
</evidence>
<dbReference type="InterPro" id="IPR001138">
    <property type="entry name" value="Zn2Cys6_DnaBD"/>
</dbReference>
<dbReference type="Pfam" id="PF11951">
    <property type="entry name" value="Fungal_trans_2"/>
    <property type="match status" value="1"/>
</dbReference>
<dbReference type="AlphaFoldDB" id="A0A6G1J0A7"/>
<dbReference type="PANTHER" id="PTHR38111:SF11">
    <property type="entry name" value="TRANSCRIPTION FACTOR DOMAIN-CONTAINING PROTEIN-RELATED"/>
    <property type="match status" value="1"/>
</dbReference>
<feature type="domain" description="Zn(2)-C6 fungal-type" evidence="2">
    <location>
        <begin position="10"/>
        <end position="38"/>
    </location>
</feature>
<dbReference type="SUPFAM" id="SSF57701">
    <property type="entry name" value="Zn2/Cys6 DNA-binding domain"/>
    <property type="match status" value="1"/>
</dbReference>
<organism evidence="3 4">
    <name type="scientific">Lentithecium fluviatile CBS 122367</name>
    <dbReference type="NCBI Taxonomy" id="1168545"/>
    <lineage>
        <taxon>Eukaryota</taxon>
        <taxon>Fungi</taxon>
        <taxon>Dikarya</taxon>
        <taxon>Ascomycota</taxon>
        <taxon>Pezizomycotina</taxon>
        <taxon>Dothideomycetes</taxon>
        <taxon>Pleosporomycetidae</taxon>
        <taxon>Pleosporales</taxon>
        <taxon>Massarineae</taxon>
        <taxon>Lentitheciaceae</taxon>
        <taxon>Lentithecium</taxon>
    </lineage>
</organism>
<dbReference type="Proteomes" id="UP000799291">
    <property type="component" value="Unassembled WGS sequence"/>
</dbReference>
<protein>
    <recommendedName>
        <fullName evidence="2">Zn(2)-C6 fungal-type domain-containing protein</fullName>
    </recommendedName>
</protein>
<dbReference type="SMART" id="SM00066">
    <property type="entry name" value="GAL4"/>
    <property type="match status" value="1"/>
</dbReference>
<dbReference type="InterPro" id="IPR053178">
    <property type="entry name" value="Osmoadaptation_assoc"/>
</dbReference>
<proteinExistence type="predicted"/>
<dbReference type="PROSITE" id="PS00463">
    <property type="entry name" value="ZN2_CY6_FUNGAL_1"/>
    <property type="match status" value="1"/>
</dbReference>
<dbReference type="GO" id="GO:0000981">
    <property type="term" value="F:DNA-binding transcription factor activity, RNA polymerase II-specific"/>
    <property type="evidence" value="ECO:0007669"/>
    <property type="project" value="InterPro"/>
</dbReference>
<name>A0A6G1J0A7_9PLEO</name>
<dbReference type="PROSITE" id="PS50048">
    <property type="entry name" value="ZN2_CY6_FUNGAL_2"/>
    <property type="match status" value="1"/>
</dbReference>
<evidence type="ECO:0000259" key="2">
    <source>
        <dbReference type="PROSITE" id="PS50048"/>
    </source>
</evidence>
<dbReference type="PANTHER" id="PTHR38111">
    <property type="entry name" value="ZN(2)-C6 FUNGAL-TYPE DOMAIN-CONTAINING PROTEIN-RELATED"/>
    <property type="match status" value="1"/>
</dbReference>
<dbReference type="GO" id="GO:0008270">
    <property type="term" value="F:zinc ion binding"/>
    <property type="evidence" value="ECO:0007669"/>
    <property type="project" value="InterPro"/>
</dbReference>
<reference evidence="3" key="1">
    <citation type="journal article" date="2020" name="Stud. Mycol.">
        <title>101 Dothideomycetes genomes: a test case for predicting lifestyles and emergence of pathogens.</title>
        <authorList>
            <person name="Haridas S."/>
            <person name="Albert R."/>
            <person name="Binder M."/>
            <person name="Bloem J."/>
            <person name="Labutti K."/>
            <person name="Salamov A."/>
            <person name="Andreopoulos B."/>
            <person name="Baker S."/>
            <person name="Barry K."/>
            <person name="Bills G."/>
            <person name="Bluhm B."/>
            <person name="Cannon C."/>
            <person name="Castanera R."/>
            <person name="Culley D."/>
            <person name="Daum C."/>
            <person name="Ezra D."/>
            <person name="Gonzalez J."/>
            <person name="Henrissat B."/>
            <person name="Kuo A."/>
            <person name="Liang C."/>
            <person name="Lipzen A."/>
            <person name="Lutzoni F."/>
            <person name="Magnuson J."/>
            <person name="Mondo S."/>
            <person name="Nolan M."/>
            <person name="Ohm R."/>
            <person name="Pangilinan J."/>
            <person name="Park H.-J."/>
            <person name="Ramirez L."/>
            <person name="Alfaro M."/>
            <person name="Sun H."/>
            <person name="Tritt A."/>
            <person name="Yoshinaga Y."/>
            <person name="Zwiers L.-H."/>
            <person name="Turgeon B."/>
            <person name="Goodwin S."/>
            <person name="Spatafora J."/>
            <person name="Crous P."/>
            <person name="Grigoriev I."/>
        </authorList>
    </citation>
    <scope>NUCLEOTIDE SEQUENCE</scope>
    <source>
        <strain evidence="3">CBS 122367</strain>
    </source>
</reference>
<dbReference type="InterPro" id="IPR036864">
    <property type="entry name" value="Zn2-C6_fun-type_DNA-bd_sf"/>
</dbReference>
<keyword evidence="4" id="KW-1185">Reference proteome</keyword>
<keyword evidence="1" id="KW-0539">Nucleus</keyword>
<dbReference type="Pfam" id="PF00172">
    <property type="entry name" value="Zn_clus"/>
    <property type="match status" value="1"/>
</dbReference>
<dbReference type="InterPro" id="IPR021858">
    <property type="entry name" value="Fun_TF"/>
</dbReference>
<dbReference type="Gene3D" id="4.10.240.10">
    <property type="entry name" value="Zn(2)-C6 fungal-type DNA-binding domain"/>
    <property type="match status" value="1"/>
</dbReference>